<sequence length="480" mass="56043">MVFEEELINYINSQYNQTDSLLKNIKNLNYRQEYWKVKKHLDDFLSGKNVDDRFIVMHGLRGVGKTTILFQLYSYLLNEKNIDKKNILYLNMDEIVKKYKNDLLEVVEKFLSQIHNTQLLTLNKKIFIFVDESHFDKDWGVSGKIIFDKTQEIFLIYTGSSSINLEINGDVARRTYNESIFPNNFNDYVLLKKNIQIDNKFSNVIRDIIYFGEEKYITQGIELEKKAHYNLFSLENLPKDEFIHFLKAYGFPNTLNRNEEEAYKKTQNIITQIIQNDFHSIKTISFETEAYITQIISYLGLTKSGAISNHKIASYLSISSREVNEILKILEKTQLIFSVKPYGGGGKIAKKAWKYYFLSPSLISAINFDMGRYSMDNKKCLGHLAENYVAASLFKVKQTRYKFMGIFYPPEKKGCDFLLRTKLDDLVPIEVGIGKKTKSQLKRAINKYDCDYGVLISNRYSKIQRHDDIIHIPLLSFGFL</sequence>
<dbReference type="Gene3D" id="3.40.50.300">
    <property type="entry name" value="P-loop containing nucleotide triphosphate hydrolases"/>
    <property type="match status" value="1"/>
</dbReference>
<dbReference type="AlphaFoldDB" id="A0A166CIH3"/>
<comment type="caution">
    <text evidence="3">The sequence shown here is derived from an EMBL/GenBank/DDBJ whole genome shotgun (WGS) entry which is preliminary data.</text>
</comment>
<protein>
    <recommendedName>
        <fullName evidence="5">AAA domain-containing protein</fullName>
    </recommendedName>
</protein>
<gene>
    <name evidence="3" type="ORF">MBCUR_04220</name>
</gene>
<dbReference type="SUPFAM" id="SSF52540">
    <property type="entry name" value="P-loop containing nucleoside triphosphate hydrolases"/>
    <property type="match status" value="1"/>
</dbReference>
<dbReference type="PANTHER" id="PTHR42990">
    <property type="entry name" value="ATPASE"/>
    <property type="match status" value="1"/>
</dbReference>
<dbReference type="OrthoDB" id="358600at2157"/>
<feature type="domain" description="AAA" evidence="1">
    <location>
        <begin position="53"/>
        <end position="188"/>
    </location>
</feature>
<dbReference type="InterPro" id="IPR041682">
    <property type="entry name" value="AAA_14"/>
</dbReference>
<evidence type="ECO:0000313" key="4">
    <source>
        <dbReference type="Proteomes" id="UP000077245"/>
    </source>
</evidence>
<dbReference type="InterPro" id="IPR036390">
    <property type="entry name" value="WH_DNA-bd_sf"/>
</dbReference>
<name>A0A166CIH3_9EURY</name>
<dbReference type="STRING" id="49547.MBCUR_04220"/>
<evidence type="ECO:0000313" key="3">
    <source>
        <dbReference type="EMBL" id="KZX14647.1"/>
    </source>
</evidence>
<keyword evidence="4" id="KW-1185">Reference proteome</keyword>
<dbReference type="PATRIC" id="fig|49547.3.peg.438"/>
<proteinExistence type="predicted"/>
<dbReference type="PANTHER" id="PTHR42990:SF1">
    <property type="entry name" value="AAA+ ATPASE DOMAIN-CONTAINING PROTEIN"/>
    <property type="match status" value="1"/>
</dbReference>
<dbReference type="InterPro" id="IPR025420">
    <property type="entry name" value="DUF4143"/>
</dbReference>
<dbReference type="Pfam" id="PF13635">
    <property type="entry name" value="DUF4143"/>
    <property type="match status" value="1"/>
</dbReference>
<dbReference type="SUPFAM" id="SSF46785">
    <property type="entry name" value="Winged helix' DNA-binding domain"/>
    <property type="match status" value="1"/>
</dbReference>
<evidence type="ECO:0000259" key="1">
    <source>
        <dbReference type="Pfam" id="PF13173"/>
    </source>
</evidence>
<dbReference type="InterPro" id="IPR027417">
    <property type="entry name" value="P-loop_NTPase"/>
</dbReference>
<reference evidence="3 4" key="1">
    <citation type="submission" date="2016-04" db="EMBL/GenBank/DDBJ databases">
        <title>Genome sequence of Methanobrevibacter curvatus DSM 11111.</title>
        <authorList>
            <person name="Poehlein A."/>
            <person name="Seedorf H."/>
            <person name="Daniel R."/>
        </authorList>
    </citation>
    <scope>NUCLEOTIDE SEQUENCE [LARGE SCALE GENOMIC DNA]</scope>
    <source>
        <strain evidence="3 4">DSM 11111</strain>
    </source>
</reference>
<evidence type="ECO:0000259" key="2">
    <source>
        <dbReference type="Pfam" id="PF13635"/>
    </source>
</evidence>
<dbReference type="Proteomes" id="UP000077245">
    <property type="component" value="Unassembled WGS sequence"/>
</dbReference>
<dbReference type="EMBL" id="LWMV01000077">
    <property type="protein sequence ID" value="KZX14647.1"/>
    <property type="molecule type" value="Genomic_DNA"/>
</dbReference>
<feature type="domain" description="DUF4143" evidence="2">
    <location>
        <begin position="288"/>
        <end position="431"/>
    </location>
</feature>
<evidence type="ECO:0008006" key="5">
    <source>
        <dbReference type="Google" id="ProtNLM"/>
    </source>
</evidence>
<dbReference type="RefSeq" id="WP_067089598.1">
    <property type="nucleotide sequence ID" value="NZ_LWMV01000077.1"/>
</dbReference>
<organism evidence="3 4">
    <name type="scientific">Methanobrevibacter curvatus</name>
    <dbReference type="NCBI Taxonomy" id="49547"/>
    <lineage>
        <taxon>Archaea</taxon>
        <taxon>Methanobacteriati</taxon>
        <taxon>Methanobacteriota</taxon>
        <taxon>Methanomada group</taxon>
        <taxon>Methanobacteria</taxon>
        <taxon>Methanobacteriales</taxon>
        <taxon>Methanobacteriaceae</taxon>
        <taxon>Methanobrevibacter</taxon>
    </lineage>
</organism>
<accession>A0A166CIH3</accession>
<dbReference type="Pfam" id="PF13173">
    <property type="entry name" value="AAA_14"/>
    <property type="match status" value="1"/>
</dbReference>